<dbReference type="EC" id="3.2.1.96" evidence="2"/>
<dbReference type="PATRIC" id="fig|1423775.4.peg.795"/>
<dbReference type="PROSITE" id="PS51910">
    <property type="entry name" value="GH18_2"/>
    <property type="match status" value="1"/>
</dbReference>
<sequence>MRIKKNIIKKTFFRSLIFVMGLILALGAVGNTAQAAVSTTNNDKHFMVYYRAWRDKTMQGVNTSLPDENWITMSDIPYGIDIVNVFSYVPKGQEAQAKPFYDALKNKYAPELHARGARLVRGIDYGELLKIKYAGDFPTDEEFDAYAKQMIAEFVDSIGIDGLDIDMETKPSADDIKISDGVIKALSKYLGPKSGTNRPFLYDTNGSNLAPFENVSDSFDFLAYQQYGSDNVRTAKAVNDYSGVLAANKFVPGLTFPEEQDPVNRWYDATEPYLNSNFYKVANYADQNNLGGMFIYALDRDGRSYETADWLHIKPSNLIWTKTAIMQSGGETVANAKEYADHFWNRVKFTANTKDDITAQIMNSKTIYDVNKVILGKDYGQGISSTYDPILEKGLLSIKDAELISQLNTADKYLEHSKDYDSTKIAELKTVRDNVAKNFAGKTYTQVQIDSWASQLATANNGLLGYSETKTKGVVDTKSAADLNKSYVELYDINGKTVSNRGLQPKTAWSFDRKLTNNKSGKVYYRVATNEYVSANDVNVRNGNSVGNLTNIEKINGVVSIDKSQAGYSLYKQDGSLVGNRALAGGTDWLVSAKASNANGDVFYKVATNEWLMSGNGVSFK</sequence>
<keyword evidence="3 7" id="KW-0732">Signal</keyword>
<comment type="similarity">
    <text evidence="1">Belongs to the glycosyl hydrolase 18 family.</text>
</comment>
<evidence type="ECO:0000313" key="10">
    <source>
        <dbReference type="Proteomes" id="UP000051248"/>
    </source>
</evidence>
<protein>
    <recommendedName>
        <fullName evidence="2">mannosyl-glycoprotein endo-beta-N-acetylglucosaminidase</fullName>
        <ecNumber evidence="2">3.2.1.96</ecNumber>
    </recommendedName>
</protein>
<keyword evidence="5 9" id="KW-0326">Glycosidase</keyword>
<evidence type="ECO:0000313" key="9">
    <source>
        <dbReference type="EMBL" id="KRK81186.1"/>
    </source>
</evidence>
<evidence type="ECO:0000256" key="5">
    <source>
        <dbReference type="ARBA" id="ARBA00023295"/>
    </source>
</evidence>
<dbReference type="eggNOG" id="COG3525">
    <property type="taxonomic scope" value="Bacteria"/>
</dbReference>
<evidence type="ECO:0000256" key="2">
    <source>
        <dbReference type="ARBA" id="ARBA00012566"/>
    </source>
</evidence>
<dbReference type="GO" id="GO:0033925">
    <property type="term" value="F:mannosyl-glycoprotein endo-beta-N-acetylglucosaminidase activity"/>
    <property type="evidence" value="ECO:0007669"/>
    <property type="project" value="UniProtKB-EC"/>
</dbReference>
<dbReference type="InterPro" id="IPR057677">
    <property type="entry name" value="EndoE-GH18L_3HB-2"/>
</dbReference>
<organism evidence="9 10">
    <name type="scientific">Companilactobacillus nodensis DSM 19682 = JCM 14932 = NBRC 107160</name>
    <dbReference type="NCBI Taxonomy" id="1423775"/>
    <lineage>
        <taxon>Bacteria</taxon>
        <taxon>Bacillati</taxon>
        <taxon>Bacillota</taxon>
        <taxon>Bacilli</taxon>
        <taxon>Lactobacillales</taxon>
        <taxon>Lactobacillaceae</taxon>
        <taxon>Companilactobacillus</taxon>
    </lineage>
</organism>
<dbReference type="eggNOG" id="COG3469">
    <property type="taxonomic scope" value="Bacteria"/>
</dbReference>
<evidence type="ECO:0000256" key="1">
    <source>
        <dbReference type="ARBA" id="ARBA00009336"/>
    </source>
</evidence>
<dbReference type="AlphaFoldDB" id="A0A0R1KLX2"/>
<evidence type="ECO:0000256" key="3">
    <source>
        <dbReference type="ARBA" id="ARBA00022729"/>
    </source>
</evidence>
<dbReference type="EMBL" id="AZDZ01000001">
    <property type="protein sequence ID" value="KRK81186.1"/>
    <property type="molecule type" value="Genomic_DNA"/>
</dbReference>
<reference evidence="9 10" key="1">
    <citation type="journal article" date="2015" name="Genome Announc.">
        <title>Expanding the biotechnology potential of lactobacilli through comparative genomics of 213 strains and associated genera.</title>
        <authorList>
            <person name="Sun Z."/>
            <person name="Harris H.M."/>
            <person name="McCann A."/>
            <person name="Guo C."/>
            <person name="Argimon S."/>
            <person name="Zhang W."/>
            <person name="Yang X."/>
            <person name="Jeffery I.B."/>
            <person name="Cooney J.C."/>
            <person name="Kagawa T.F."/>
            <person name="Liu W."/>
            <person name="Song Y."/>
            <person name="Salvetti E."/>
            <person name="Wrobel A."/>
            <person name="Rasinkangas P."/>
            <person name="Parkhill J."/>
            <person name="Rea M.C."/>
            <person name="O'Sullivan O."/>
            <person name="Ritari J."/>
            <person name="Douillard F.P."/>
            <person name="Paul Ross R."/>
            <person name="Yang R."/>
            <person name="Briner A.E."/>
            <person name="Felis G.E."/>
            <person name="de Vos W.M."/>
            <person name="Barrangou R."/>
            <person name="Klaenhammer T.R."/>
            <person name="Caufield P.W."/>
            <person name="Cui Y."/>
            <person name="Zhang H."/>
            <person name="O'Toole P.W."/>
        </authorList>
    </citation>
    <scope>NUCLEOTIDE SEQUENCE [LARGE SCALE GENOMIC DNA]</scope>
    <source>
        <strain evidence="9 10">DSM 19682</strain>
    </source>
</reference>
<dbReference type="GO" id="GO:0005975">
    <property type="term" value="P:carbohydrate metabolic process"/>
    <property type="evidence" value="ECO:0007669"/>
    <property type="project" value="InterPro"/>
</dbReference>
<keyword evidence="4" id="KW-0378">Hydrolase</keyword>
<accession>A0A0R1KLX2</accession>
<dbReference type="InterPro" id="IPR017853">
    <property type="entry name" value="GH"/>
</dbReference>
<dbReference type="Gene3D" id="3.20.20.80">
    <property type="entry name" value="Glycosidases"/>
    <property type="match status" value="1"/>
</dbReference>
<dbReference type="InterPro" id="IPR001223">
    <property type="entry name" value="Glyco_hydro18_cat"/>
</dbReference>
<dbReference type="Pfam" id="PF23916">
    <property type="entry name" value="TIM-barrel_EndoS"/>
    <property type="match status" value="1"/>
</dbReference>
<evidence type="ECO:0000256" key="6">
    <source>
        <dbReference type="ARBA" id="ARBA00034414"/>
    </source>
</evidence>
<dbReference type="Pfam" id="PF03217">
    <property type="entry name" value="SlpA"/>
    <property type="match status" value="1"/>
</dbReference>
<comment type="catalytic activity">
    <reaction evidence="6">
        <text>an N(4)-(oligosaccharide-(1-&gt;3)-[oligosaccharide-(1-&gt;6)]-beta-D-Man-(1-&gt;4)-beta-D-GlcNAc-(1-&gt;4)-alpha-D-GlcNAc)-L-asparaginyl-[protein] + H2O = an oligosaccharide-(1-&gt;3)-[oligosaccharide-(1-&gt;6)]-beta-D-Man-(1-&gt;4)-D-GlcNAc + N(4)-(N-acetyl-beta-D-glucosaminyl)-L-asparaginyl-[protein]</text>
        <dbReference type="Rhea" id="RHEA:73067"/>
        <dbReference type="Rhea" id="RHEA-COMP:12603"/>
        <dbReference type="Rhea" id="RHEA-COMP:18176"/>
        <dbReference type="ChEBI" id="CHEBI:15377"/>
        <dbReference type="ChEBI" id="CHEBI:132248"/>
        <dbReference type="ChEBI" id="CHEBI:192714"/>
        <dbReference type="ChEBI" id="CHEBI:192715"/>
        <dbReference type="EC" id="3.2.1.96"/>
    </reaction>
</comment>
<comment type="caution">
    <text evidence="9">The sequence shown here is derived from an EMBL/GenBank/DDBJ whole genome shotgun (WGS) entry which is preliminary data.</text>
</comment>
<feature type="chain" id="PRO_5006406727" description="mannosyl-glycoprotein endo-beta-N-acetylglucosaminidase" evidence="7">
    <location>
        <begin position="36"/>
        <end position="621"/>
    </location>
</feature>
<evidence type="ECO:0000259" key="8">
    <source>
        <dbReference type="PROSITE" id="PS51910"/>
    </source>
</evidence>
<dbReference type="OrthoDB" id="7183084at2"/>
<dbReference type="InterPro" id="IPR024968">
    <property type="entry name" value="SlpA_C_lactobacillus"/>
</dbReference>
<dbReference type="InterPro" id="IPR057016">
    <property type="entry name" value="EndoS_F2-like_TIM-barrel"/>
</dbReference>
<proteinExistence type="inferred from homology"/>
<evidence type="ECO:0000256" key="7">
    <source>
        <dbReference type="SAM" id="SignalP"/>
    </source>
</evidence>
<evidence type="ECO:0000256" key="4">
    <source>
        <dbReference type="ARBA" id="ARBA00022801"/>
    </source>
</evidence>
<feature type="signal peptide" evidence="7">
    <location>
        <begin position="1"/>
        <end position="35"/>
    </location>
</feature>
<dbReference type="STRING" id="1423775.FD03_GL000778"/>
<dbReference type="SUPFAM" id="SSF51445">
    <property type="entry name" value="(Trans)glycosidases"/>
    <property type="match status" value="1"/>
</dbReference>
<name>A0A0R1KLX2_9LACO</name>
<dbReference type="Proteomes" id="UP000051248">
    <property type="component" value="Unassembled WGS sequence"/>
</dbReference>
<keyword evidence="10" id="KW-1185">Reference proteome</keyword>
<feature type="domain" description="GH18" evidence="8">
    <location>
        <begin position="44"/>
        <end position="318"/>
    </location>
</feature>
<gene>
    <name evidence="9" type="ORF">FD03_GL000778</name>
</gene>
<dbReference type="Pfam" id="PF25528">
    <property type="entry name" value="DUF7917"/>
    <property type="match status" value="1"/>
</dbReference>